<name>A0AAD5I5T4_ACENE</name>
<keyword evidence="2" id="KW-1185">Reference proteome</keyword>
<gene>
    <name evidence="1" type="ORF">LWI28_011759</name>
</gene>
<accession>A0AAD5I5T4</accession>
<comment type="caution">
    <text evidence="1">The sequence shown here is derived from an EMBL/GenBank/DDBJ whole genome shotgun (WGS) entry which is preliminary data.</text>
</comment>
<organism evidence="1 2">
    <name type="scientific">Acer negundo</name>
    <name type="common">Box elder</name>
    <dbReference type="NCBI Taxonomy" id="4023"/>
    <lineage>
        <taxon>Eukaryota</taxon>
        <taxon>Viridiplantae</taxon>
        <taxon>Streptophyta</taxon>
        <taxon>Embryophyta</taxon>
        <taxon>Tracheophyta</taxon>
        <taxon>Spermatophyta</taxon>
        <taxon>Magnoliopsida</taxon>
        <taxon>eudicotyledons</taxon>
        <taxon>Gunneridae</taxon>
        <taxon>Pentapetalae</taxon>
        <taxon>rosids</taxon>
        <taxon>malvids</taxon>
        <taxon>Sapindales</taxon>
        <taxon>Sapindaceae</taxon>
        <taxon>Hippocastanoideae</taxon>
        <taxon>Acereae</taxon>
        <taxon>Acer</taxon>
    </lineage>
</organism>
<reference evidence="1" key="1">
    <citation type="journal article" date="2022" name="Plant J.">
        <title>Strategies of tolerance reflected in two North American maple genomes.</title>
        <authorList>
            <person name="McEvoy S.L."/>
            <person name="Sezen U.U."/>
            <person name="Trouern-Trend A."/>
            <person name="McMahon S.M."/>
            <person name="Schaberg P.G."/>
            <person name="Yang J."/>
            <person name="Wegrzyn J.L."/>
            <person name="Swenson N.G."/>
        </authorList>
    </citation>
    <scope>NUCLEOTIDE SEQUENCE</scope>
    <source>
        <strain evidence="1">91603</strain>
    </source>
</reference>
<sequence>MVPKRSSSSGSTKTTEVTDVKAASEETVVVDIVTEAVLEVVTEVKKHTEDVTEAVTEVVTDVKGATETHVLVVKGLVAEEEKIPAAVVPKKIQSIKSPLLPTLSTVKPSPNICRSFKLFALSPEILVSEMKTKSGECFLSSLDKATNAWEFPNPRAFQLRLIIGRGGPGTQALLIEHLSVLGMEI</sequence>
<dbReference type="AlphaFoldDB" id="A0AAD5I5T4"/>
<evidence type="ECO:0000313" key="2">
    <source>
        <dbReference type="Proteomes" id="UP001064489"/>
    </source>
</evidence>
<dbReference type="EMBL" id="JAJSOW010000108">
    <property type="protein sequence ID" value="KAI9153465.1"/>
    <property type="molecule type" value="Genomic_DNA"/>
</dbReference>
<dbReference type="Proteomes" id="UP001064489">
    <property type="component" value="Chromosome 11"/>
</dbReference>
<proteinExistence type="predicted"/>
<evidence type="ECO:0000313" key="1">
    <source>
        <dbReference type="EMBL" id="KAI9153465.1"/>
    </source>
</evidence>
<reference evidence="1" key="2">
    <citation type="submission" date="2023-02" db="EMBL/GenBank/DDBJ databases">
        <authorList>
            <person name="Swenson N.G."/>
            <person name="Wegrzyn J.L."/>
            <person name="Mcevoy S.L."/>
        </authorList>
    </citation>
    <scope>NUCLEOTIDE SEQUENCE</scope>
    <source>
        <strain evidence="1">91603</strain>
        <tissue evidence="1">Leaf</tissue>
    </source>
</reference>
<protein>
    <submittedName>
        <fullName evidence="1">Uncharacterized protein</fullName>
    </submittedName>
</protein>